<evidence type="ECO:0000313" key="1">
    <source>
        <dbReference type="EMBL" id="KAJ3810562.1"/>
    </source>
</evidence>
<keyword evidence="2" id="KW-1185">Reference proteome</keyword>
<dbReference type="EMBL" id="MU795096">
    <property type="protein sequence ID" value="KAJ3810562.1"/>
    <property type="molecule type" value="Genomic_DNA"/>
</dbReference>
<evidence type="ECO:0000313" key="2">
    <source>
        <dbReference type="Proteomes" id="UP001163835"/>
    </source>
</evidence>
<gene>
    <name evidence="1" type="ORF">F5876DRAFT_65508</name>
</gene>
<proteinExistence type="predicted"/>
<reference evidence="1" key="1">
    <citation type="submission" date="2022-09" db="EMBL/GenBank/DDBJ databases">
        <title>A Global Phylogenomic Analysis of the Shiitake Genus Lentinula.</title>
        <authorList>
            <consortium name="DOE Joint Genome Institute"/>
            <person name="Sierra-Patev S."/>
            <person name="Min B."/>
            <person name="Naranjo-Ortiz M."/>
            <person name="Looney B."/>
            <person name="Konkel Z."/>
            <person name="Slot J.C."/>
            <person name="Sakamoto Y."/>
            <person name="Steenwyk J.L."/>
            <person name="Rokas A."/>
            <person name="Carro J."/>
            <person name="Camarero S."/>
            <person name="Ferreira P."/>
            <person name="Molpeceres G."/>
            <person name="Ruiz-Duenas F.J."/>
            <person name="Serrano A."/>
            <person name="Henrissat B."/>
            <person name="Drula E."/>
            <person name="Hughes K.W."/>
            <person name="Mata J.L."/>
            <person name="Ishikawa N.K."/>
            <person name="Vargas-Isla R."/>
            <person name="Ushijima S."/>
            <person name="Smith C.A."/>
            <person name="Ahrendt S."/>
            <person name="Andreopoulos W."/>
            <person name="He G."/>
            <person name="Labutti K."/>
            <person name="Lipzen A."/>
            <person name="Ng V."/>
            <person name="Riley R."/>
            <person name="Sandor L."/>
            <person name="Barry K."/>
            <person name="Martinez A.T."/>
            <person name="Xiao Y."/>
            <person name="Gibbons J.G."/>
            <person name="Terashima K."/>
            <person name="Grigoriev I.V."/>
            <person name="Hibbett D.S."/>
        </authorList>
    </citation>
    <scope>NUCLEOTIDE SEQUENCE</scope>
    <source>
        <strain evidence="1">TMI1499</strain>
    </source>
</reference>
<sequence length="330" mass="38138">MFATRSHLIAKTTSRAPKASSYLGSGVRVTPFVWTRYERRSHRSLIFRSGSLSLFIPPILSGVATVTSWPLFSKSLGSKRGLFHSSEKQIPQSRGYSTSSGGDGDPKTRWWKRFLDRYDPILIYLPWIMTIYLQLYMRWPHYCFWKMNTTEFSCVNWDDPSQTAVQFRRLLRAYIQYYTSGIHDASIVDILDTLETIAFFLLPVPHEHLENFVSDVFSDDDVSKALPLDIDKFNKTVEASKVRMHEAMRLAAHEIHELFATQPPQWLRSDLGYGSEVTEEVGKLFQEAMRVLFEVCYADELAIQKVLAIMAVHLKDIETDKEKEYQEIGE</sequence>
<accession>A0ACC1U192</accession>
<comment type="caution">
    <text evidence="1">The sequence shown here is derived from an EMBL/GenBank/DDBJ whole genome shotgun (WGS) entry which is preliminary data.</text>
</comment>
<name>A0ACC1U192_9AGAR</name>
<protein>
    <submittedName>
        <fullName evidence="1">Uncharacterized protein</fullName>
    </submittedName>
</protein>
<dbReference type="Proteomes" id="UP001163835">
    <property type="component" value="Unassembled WGS sequence"/>
</dbReference>
<organism evidence="1 2">
    <name type="scientific">Lentinula aff. lateritia</name>
    <dbReference type="NCBI Taxonomy" id="2804960"/>
    <lineage>
        <taxon>Eukaryota</taxon>
        <taxon>Fungi</taxon>
        <taxon>Dikarya</taxon>
        <taxon>Basidiomycota</taxon>
        <taxon>Agaricomycotina</taxon>
        <taxon>Agaricomycetes</taxon>
        <taxon>Agaricomycetidae</taxon>
        <taxon>Agaricales</taxon>
        <taxon>Marasmiineae</taxon>
        <taxon>Omphalotaceae</taxon>
        <taxon>Lentinula</taxon>
    </lineage>
</organism>